<gene>
    <name evidence="2" type="ORF">JCM16775_0875</name>
</gene>
<accession>A0A510JFZ7</accession>
<sequence length="273" mass="31979">MSEKNIGGNEGIENTKEGKNNDSKDKKNASNRMRHLDLTIYNELDDFASEVLDGDKFIKYVGARREYLFEPEETIKKYLGEEFLDGKNEDERIETFSDFYYQYMIKYSDCYLYEFMGKGYTDGFRELLEKKGIDLDSLNVNWESIRSKELEYDESLVDILYSIVNYELEHRGYSIFGINMGYESTLYFVVTQEAFSRIDNEPELFTIFDIGFLETIYNEIYEVAGNLGAENVRIGDFLEKRGNEYYTLFADASKNVIIENIDENDESKVKIIL</sequence>
<dbReference type="OrthoDB" id="79761at2"/>
<reference evidence="2 3" key="1">
    <citation type="submission" date="2019-07" db="EMBL/GenBank/DDBJ databases">
        <title>Complete Genome Sequence of Leptotrichia hofstadii Strain JCM16775.</title>
        <authorList>
            <person name="Watanabe S."/>
            <person name="Cui L."/>
        </authorList>
    </citation>
    <scope>NUCLEOTIDE SEQUENCE [LARGE SCALE GENOMIC DNA]</scope>
    <source>
        <strain evidence="2 3">JCM16775</strain>
    </source>
</reference>
<keyword evidence="3" id="KW-1185">Reference proteome</keyword>
<name>A0A510JFZ7_9FUSO</name>
<evidence type="ECO:0000256" key="1">
    <source>
        <dbReference type="SAM" id="MobiDB-lite"/>
    </source>
</evidence>
<proteinExistence type="predicted"/>
<evidence type="ECO:0000313" key="2">
    <source>
        <dbReference type="EMBL" id="BBM38167.1"/>
    </source>
</evidence>
<dbReference type="EMBL" id="AP019823">
    <property type="protein sequence ID" value="BBM38167.1"/>
    <property type="molecule type" value="Genomic_DNA"/>
</dbReference>
<feature type="region of interest" description="Disordered" evidence="1">
    <location>
        <begin position="1"/>
        <end position="28"/>
    </location>
</feature>
<feature type="compositionally biased region" description="Basic and acidic residues" evidence="1">
    <location>
        <begin position="13"/>
        <end position="28"/>
    </location>
</feature>
<dbReference type="KEGG" id="lhf:JCM16775_0875"/>
<protein>
    <submittedName>
        <fullName evidence="2">Uncharacterized protein</fullName>
    </submittedName>
</protein>
<evidence type="ECO:0000313" key="3">
    <source>
        <dbReference type="Proteomes" id="UP000321892"/>
    </source>
</evidence>
<dbReference type="RefSeq" id="WP_026746665.1">
    <property type="nucleotide sequence ID" value="NZ_AP019823.1"/>
</dbReference>
<dbReference type="AlphaFoldDB" id="A0A510JFZ7"/>
<dbReference type="Proteomes" id="UP000321892">
    <property type="component" value="Chromosome"/>
</dbReference>
<organism evidence="2 3">
    <name type="scientific">Leptotrichia hofstadii</name>
    <dbReference type="NCBI Taxonomy" id="157688"/>
    <lineage>
        <taxon>Bacteria</taxon>
        <taxon>Fusobacteriati</taxon>
        <taxon>Fusobacteriota</taxon>
        <taxon>Fusobacteriia</taxon>
        <taxon>Fusobacteriales</taxon>
        <taxon>Leptotrichiaceae</taxon>
        <taxon>Leptotrichia</taxon>
    </lineage>
</organism>